<gene>
    <name evidence="1" type="ORF">A3C21_00660</name>
</gene>
<evidence type="ECO:0000313" key="1">
    <source>
        <dbReference type="EMBL" id="OGG66911.1"/>
    </source>
</evidence>
<name>A0A1F6DZQ5_9BACT</name>
<protein>
    <submittedName>
        <fullName evidence="1">Uncharacterized protein</fullName>
    </submittedName>
</protein>
<sequence length="408" mass="43921">MRYVVAFLLGALLLMVAGLATGYLALDLAASADRQLSAAGLAYGGCDEYGCYGDEVYVVDEVDDYGWQNGAGYWQPLEWNELPQGTVLFTDEYGNLPEGPFYIGEPVPLTDQYGEPILSDVPPEDAWGYPLYDAYDTGYRTDLWGNPVYGREGWYDEIDIEDGWAAGAALYAQDPWNDAAYDRNVREEWEIRDEVEDEWVTVKVEEPWYVQTFPGFGKVAQQIIPGQNIQPIVPIVRPAPSPAPPPPPVYPQPSCWISAQPSTVAYGGSSTLQWASSNATQASLSDVGRVPLVGTRAVPNLTGERIVSLSVSGQGGSGSCYARILVRPPEYATPTCIISAHPDSIRRGETTSLAWGSNNASSALLSGVGAVAVNGGMYIAPQQSATYTLTVYGSGRSNSCATQVGVLP</sequence>
<accession>A0A1F6DZQ5</accession>
<proteinExistence type="predicted"/>
<dbReference type="Proteomes" id="UP000178572">
    <property type="component" value="Unassembled WGS sequence"/>
</dbReference>
<reference evidence="1 2" key="1">
    <citation type="journal article" date="2016" name="Nat. Commun.">
        <title>Thousands of microbial genomes shed light on interconnected biogeochemical processes in an aquifer system.</title>
        <authorList>
            <person name="Anantharaman K."/>
            <person name="Brown C.T."/>
            <person name="Hug L.A."/>
            <person name="Sharon I."/>
            <person name="Castelle C.J."/>
            <person name="Probst A.J."/>
            <person name="Thomas B.C."/>
            <person name="Singh A."/>
            <person name="Wilkins M.J."/>
            <person name="Karaoz U."/>
            <person name="Brodie E.L."/>
            <person name="Williams K.H."/>
            <person name="Hubbard S.S."/>
            <person name="Banfield J.F."/>
        </authorList>
    </citation>
    <scope>NUCLEOTIDE SEQUENCE [LARGE SCALE GENOMIC DNA]</scope>
</reference>
<organism evidence="1 2">
    <name type="scientific">Candidatus Kaiserbacteria bacterium RIFCSPHIGHO2_02_FULL_59_21</name>
    <dbReference type="NCBI Taxonomy" id="1798500"/>
    <lineage>
        <taxon>Bacteria</taxon>
        <taxon>Candidatus Kaiseribacteriota</taxon>
    </lineage>
</organism>
<dbReference type="STRING" id="1798500.A3C21_00660"/>
<dbReference type="AlphaFoldDB" id="A0A1F6DZQ5"/>
<comment type="caution">
    <text evidence="1">The sequence shown here is derived from an EMBL/GenBank/DDBJ whole genome shotgun (WGS) entry which is preliminary data.</text>
</comment>
<dbReference type="EMBL" id="MFLN01000035">
    <property type="protein sequence ID" value="OGG66911.1"/>
    <property type="molecule type" value="Genomic_DNA"/>
</dbReference>
<evidence type="ECO:0000313" key="2">
    <source>
        <dbReference type="Proteomes" id="UP000178572"/>
    </source>
</evidence>